<accession>A0A2S7IVE7</accession>
<evidence type="ECO:0000313" key="2">
    <source>
        <dbReference type="Proteomes" id="UP000238493"/>
    </source>
</evidence>
<sequence length="70" mass="8013">MLKNLNQIYKIPMAVQSRGTYFIQNVANYDFIVERPSWISIIFEAFNSNKMNFLGVGSDTPICVIKVVPK</sequence>
<name>A0A2S7IVE7_9HYPH</name>
<dbReference type="AlphaFoldDB" id="A0A2S7IVE7"/>
<keyword evidence="2" id="KW-1185">Reference proteome</keyword>
<dbReference type="Proteomes" id="UP000238493">
    <property type="component" value="Unassembled WGS sequence"/>
</dbReference>
<comment type="caution">
    <text evidence="1">The sequence shown here is derived from an EMBL/GenBank/DDBJ whole genome shotgun (WGS) entry which is preliminary data.</text>
</comment>
<evidence type="ECO:0000313" key="1">
    <source>
        <dbReference type="EMBL" id="PQA71983.1"/>
    </source>
</evidence>
<gene>
    <name evidence="1" type="ORF">C3731_18285</name>
</gene>
<reference evidence="1 2" key="1">
    <citation type="submission" date="2018-02" db="EMBL/GenBank/DDBJ databases">
        <title>Draft genome sequence of Ochrobactrum oryzae found in Brazil.</title>
        <authorList>
            <person name="Cerdeira L."/>
            <person name="Andrade F."/>
            <person name="Zacariotto T."/>
            <person name="Barbosa B."/>
            <person name="Santos S."/>
            <person name="Cassetari V."/>
            <person name="Lincopan N."/>
        </authorList>
    </citation>
    <scope>NUCLEOTIDE SEQUENCE [LARGE SCALE GENOMIC DNA]</scope>
    <source>
        <strain evidence="1 2">OA447</strain>
    </source>
</reference>
<dbReference type="EMBL" id="PTRC01000037">
    <property type="protein sequence ID" value="PQA71983.1"/>
    <property type="molecule type" value="Genomic_DNA"/>
</dbReference>
<proteinExistence type="predicted"/>
<protein>
    <submittedName>
        <fullName evidence="1">Uncharacterized protein</fullName>
    </submittedName>
</protein>
<organism evidence="1 2">
    <name type="scientific">Brucella oryzae</name>
    <dbReference type="NCBI Taxonomy" id="335286"/>
    <lineage>
        <taxon>Bacteria</taxon>
        <taxon>Pseudomonadati</taxon>
        <taxon>Pseudomonadota</taxon>
        <taxon>Alphaproteobacteria</taxon>
        <taxon>Hyphomicrobiales</taxon>
        <taxon>Brucellaceae</taxon>
        <taxon>Brucella/Ochrobactrum group</taxon>
        <taxon>Brucella</taxon>
    </lineage>
</organism>